<dbReference type="InterPro" id="IPR009057">
    <property type="entry name" value="Homeodomain-like_sf"/>
</dbReference>
<dbReference type="Proteomes" id="UP000065521">
    <property type="component" value="Unassembled WGS sequence"/>
</dbReference>
<dbReference type="EMBL" id="LOTN01000070">
    <property type="protein sequence ID" value="KUZ82259.1"/>
    <property type="molecule type" value="Genomic_DNA"/>
</dbReference>
<keyword evidence="2" id="KW-0238">DNA-binding</keyword>
<dbReference type="AlphaFoldDB" id="A0A102KVG5"/>
<dbReference type="GO" id="GO:0003700">
    <property type="term" value="F:DNA-binding transcription factor activity"/>
    <property type="evidence" value="ECO:0007669"/>
    <property type="project" value="InterPro"/>
</dbReference>
<dbReference type="GO" id="GO:0043565">
    <property type="term" value="F:sequence-specific DNA binding"/>
    <property type="evidence" value="ECO:0007669"/>
    <property type="project" value="InterPro"/>
</dbReference>
<protein>
    <submittedName>
        <fullName evidence="5">AraC family transcriptional regulator</fullName>
    </submittedName>
</protein>
<dbReference type="RefSeq" id="WP_059609652.1">
    <property type="nucleotide sequence ID" value="NZ_JBGRUP010000010.1"/>
</dbReference>
<dbReference type="InterPro" id="IPR018060">
    <property type="entry name" value="HTH_AraC"/>
</dbReference>
<dbReference type="SUPFAM" id="SSF46689">
    <property type="entry name" value="Homeodomain-like"/>
    <property type="match status" value="2"/>
</dbReference>
<dbReference type="InterPro" id="IPR050204">
    <property type="entry name" value="AraC_XylS_family_regulators"/>
</dbReference>
<accession>A0A102KVG5</accession>
<dbReference type="PROSITE" id="PS00041">
    <property type="entry name" value="HTH_ARAC_FAMILY_1"/>
    <property type="match status" value="1"/>
</dbReference>
<evidence type="ECO:0000313" key="5">
    <source>
        <dbReference type="EMBL" id="KUZ82259.1"/>
    </source>
</evidence>
<evidence type="ECO:0000259" key="4">
    <source>
        <dbReference type="PROSITE" id="PS01124"/>
    </source>
</evidence>
<gene>
    <name evidence="5" type="ORF">WI38_29220</name>
</gene>
<dbReference type="InterPro" id="IPR018062">
    <property type="entry name" value="HTH_AraC-typ_CS"/>
</dbReference>
<sequence length="302" mass="33987">MSEKMTDAASGDFIPADVRQTVVSQVLPQAQIGVSRLRSFRRNMGLTAPYQLEDADLVVLQLRPFGEQQLWVDGRPAPFVPYDAGTVTVHDLDRNWVADLQGSFDCLHFHLPRQTLEEVADEIGGRRKPRLFLPPHLSVRDPVIHGLGQALLPALAEPERASQLFIDHLVLAFQAHMAHQYGGAMADRRRVTGRLAAWQELRAKEFLIQHLDSNVSVADVARECGLSRNYFLRAFRETTGLPPHRWLLNQRIERAKVLLLNKELPLGTVAQLCGFADQSHLTRTFSKVTGVSPGRWRLETGR</sequence>
<evidence type="ECO:0000256" key="2">
    <source>
        <dbReference type="ARBA" id="ARBA00023125"/>
    </source>
</evidence>
<name>A0A102KVG5_9BURK</name>
<dbReference type="SMART" id="SM00342">
    <property type="entry name" value="HTH_ARAC"/>
    <property type="match status" value="1"/>
</dbReference>
<keyword evidence="3" id="KW-0804">Transcription</keyword>
<organism evidence="5 6">
    <name type="scientific">Burkholderia ubonensis</name>
    <dbReference type="NCBI Taxonomy" id="101571"/>
    <lineage>
        <taxon>Bacteria</taxon>
        <taxon>Pseudomonadati</taxon>
        <taxon>Pseudomonadota</taxon>
        <taxon>Betaproteobacteria</taxon>
        <taxon>Burkholderiales</taxon>
        <taxon>Burkholderiaceae</taxon>
        <taxon>Burkholderia</taxon>
        <taxon>Burkholderia cepacia complex</taxon>
    </lineage>
</organism>
<dbReference type="Pfam" id="PF12833">
    <property type="entry name" value="HTH_18"/>
    <property type="match status" value="1"/>
</dbReference>
<dbReference type="PANTHER" id="PTHR46796:SF14">
    <property type="entry name" value="TRANSCRIPTIONAL REGULATORY PROTEIN"/>
    <property type="match status" value="1"/>
</dbReference>
<evidence type="ECO:0000256" key="1">
    <source>
        <dbReference type="ARBA" id="ARBA00023015"/>
    </source>
</evidence>
<proteinExistence type="predicted"/>
<evidence type="ECO:0000256" key="3">
    <source>
        <dbReference type="ARBA" id="ARBA00023163"/>
    </source>
</evidence>
<keyword evidence="1" id="KW-0805">Transcription regulation</keyword>
<comment type="caution">
    <text evidence="5">The sequence shown here is derived from an EMBL/GenBank/DDBJ whole genome shotgun (WGS) entry which is preliminary data.</text>
</comment>
<dbReference type="Gene3D" id="1.10.10.60">
    <property type="entry name" value="Homeodomain-like"/>
    <property type="match status" value="2"/>
</dbReference>
<reference evidence="5 6" key="1">
    <citation type="submission" date="2015-11" db="EMBL/GenBank/DDBJ databases">
        <title>Expanding the genomic diversity of Burkholderia species for the development of highly accurate diagnostics.</title>
        <authorList>
            <person name="Sahl J."/>
            <person name="Keim P."/>
            <person name="Wagner D."/>
        </authorList>
    </citation>
    <scope>NUCLEOTIDE SEQUENCE [LARGE SCALE GENOMIC DNA]</scope>
    <source>
        <strain evidence="5 6">RF32-BP4</strain>
    </source>
</reference>
<dbReference type="PANTHER" id="PTHR46796">
    <property type="entry name" value="HTH-TYPE TRANSCRIPTIONAL ACTIVATOR RHAS-RELATED"/>
    <property type="match status" value="1"/>
</dbReference>
<feature type="domain" description="HTH araC/xylS-type" evidence="4">
    <location>
        <begin position="201"/>
        <end position="299"/>
    </location>
</feature>
<dbReference type="PROSITE" id="PS01124">
    <property type="entry name" value="HTH_ARAC_FAMILY_2"/>
    <property type="match status" value="1"/>
</dbReference>
<evidence type="ECO:0000313" key="6">
    <source>
        <dbReference type="Proteomes" id="UP000065521"/>
    </source>
</evidence>